<evidence type="ECO:0000313" key="2">
    <source>
        <dbReference type="EMBL" id="KAK8097209.1"/>
    </source>
</evidence>
<dbReference type="EMBL" id="JAQQWP010000010">
    <property type="protein sequence ID" value="KAK8097209.1"/>
    <property type="molecule type" value="Genomic_DNA"/>
</dbReference>
<name>A0AAW0QIV6_9PEZI</name>
<comment type="caution">
    <text evidence="2">The sequence shown here is derived from an EMBL/GenBank/DDBJ whole genome shotgun (WGS) entry which is preliminary data.</text>
</comment>
<proteinExistence type="predicted"/>
<gene>
    <name evidence="2" type="ORF">PG999_013153</name>
</gene>
<evidence type="ECO:0000313" key="3">
    <source>
        <dbReference type="Proteomes" id="UP001392437"/>
    </source>
</evidence>
<keyword evidence="3" id="KW-1185">Reference proteome</keyword>
<sequence length="329" mass="37070">MTNGATTSPRCFWHGECCHLVLKTMCGAFSHNQCPNSVPYHLRKEPLEGAEGSSGDGSADIELSALLTVVDLELPLFLNEELWFVALRWDFLAAGTDLHKLGRRRAQHAAALERTRKVSLSSSPSSSKANAKKHDGDDKEQVGDCIVVATGQLREKITKKTKIINTHRERKANKRYVETDREYHKAEYYLAQLAQVWDRNAAFGLCPPRPGRWPDPKLAWPGYAWVDPAFGVGSIGYECVARGGRQRCWPPPQQRLFATHHFPRRVEELPIEDVQPPVGQSSIYPDPPSPLEHRTRLVWLLIVLARLRLALPLPIHPLLRHSSPYLLPP</sequence>
<reference evidence="2 3" key="1">
    <citation type="submission" date="2023-01" db="EMBL/GenBank/DDBJ databases">
        <title>Analysis of 21 Apiospora genomes using comparative genomics revels a genus with tremendous synthesis potential of carbohydrate active enzymes and secondary metabolites.</title>
        <authorList>
            <person name="Sorensen T."/>
        </authorList>
    </citation>
    <scope>NUCLEOTIDE SEQUENCE [LARGE SCALE GENOMIC DNA]</scope>
    <source>
        <strain evidence="2 3">CBS 117206</strain>
    </source>
</reference>
<organism evidence="2 3">
    <name type="scientific">Apiospora kogelbergensis</name>
    <dbReference type="NCBI Taxonomy" id="1337665"/>
    <lineage>
        <taxon>Eukaryota</taxon>
        <taxon>Fungi</taxon>
        <taxon>Dikarya</taxon>
        <taxon>Ascomycota</taxon>
        <taxon>Pezizomycotina</taxon>
        <taxon>Sordariomycetes</taxon>
        <taxon>Xylariomycetidae</taxon>
        <taxon>Amphisphaeriales</taxon>
        <taxon>Apiosporaceae</taxon>
        <taxon>Apiospora</taxon>
    </lineage>
</organism>
<evidence type="ECO:0000256" key="1">
    <source>
        <dbReference type="SAM" id="MobiDB-lite"/>
    </source>
</evidence>
<dbReference type="AlphaFoldDB" id="A0AAW0QIV6"/>
<accession>A0AAW0QIV6</accession>
<protein>
    <submittedName>
        <fullName evidence="2">Uncharacterized protein</fullName>
    </submittedName>
</protein>
<dbReference type="Proteomes" id="UP001392437">
    <property type="component" value="Unassembled WGS sequence"/>
</dbReference>
<feature type="region of interest" description="Disordered" evidence="1">
    <location>
        <begin position="113"/>
        <end position="138"/>
    </location>
</feature>